<dbReference type="InterPro" id="IPR025110">
    <property type="entry name" value="AMP-bd_C"/>
</dbReference>
<dbReference type="OrthoDB" id="9803968at2"/>
<name>A0A641ARG5_9ACTN</name>
<gene>
    <name evidence="6" type="ORF">ESP62_002575</name>
</gene>
<keyword evidence="7" id="KW-1185">Reference proteome</keyword>
<dbReference type="SUPFAM" id="SSF56801">
    <property type="entry name" value="Acetyl-CoA synthetase-like"/>
    <property type="match status" value="1"/>
</dbReference>
<dbReference type="Gene3D" id="3.30.300.30">
    <property type="match status" value="1"/>
</dbReference>
<evidence type="ECO:0000313" key="6">
    <source>
        <dbReference type="EMBL" id="KAA1380107.1"/>
    </source>
</evidence>
<dbReference type="EMBL" id="SDPP02000001">
    <property type="protein sequence ID" value="KAA1380107.1"/>
    <property type="molecule type" value="Genomic_DNA"/>
</dbReference>
<dbReference type="InterPro" id="IPR050237">
    <property type="entry name" value="ATP-dep_AMP-bd_enzyme"/>
</dbReference>
<dbReference type="InterPro" id="IPR045851">
    <property type="entry name" value="AMP-bd_C_sf"/>
</dbReference>
<evidence type="ECO:0000256" key="2">
    <source>
        <dbReference type="ARBA" id="ARBA00022598"/>
    </source>
</evidence>
<dbReference type="NCBIfam" id="NF004837">
    <property type="entry name" value="PRK06187.1"/>
    <property type="match status" value="1"/>
</dbReference>
<dbReference type="AlphaFoldDB" id="A0A641ARG5"/>
<dbReference type="GO" id="GO:0016878">
    <property type="term" value="F:acid-thiol ligase activity"/>
    <property type="evidence" value="ECO:0007669"/>
    <property type="project" value="UniProtKB-ARBA"/>
</dbReference>
<proteinExistence type="inferred from homology"/>
<dbReference type="InterPro" id="IPR000873">
    <property type="entry name" value="AMP-dep_synth/lig_dom"/>
</dbReference>
<dbReference type="PANTHER" id="PTHR43767:SF1">
    <property type="entry name" value="NONRIBOSOMAL PEPTIDE SYNTHASE PES1 (EUROFUNG)-RELATED"/>
    <property type="match status" value="1"/>
</dbReference>
<accession>A0A641ARG5</accession>
<dbReference type="Proteomes" id="UP001515100">
    <property type="component" value="Unassembled WGS sequence"/>
</dbReference>
<dbReference type="PROSITE" id="PS00455">
    <property type="entry name" value="AMP_BINDING"/>
    <property type="match status" value="1"/>
</dbReference>
<comment type="caution">
    <text evidence="6">The sequence shown here is derived from an EMBL/GenBank/DDBJ whole genome shotgun (WGS) entry which is preliminary data.</text>
</comment>
<dbReference type="Pfam" id="PF00501">
    <property type="entry name" value="AMP-binding"/>
    <property type="match status" value="1"/>
</dbReference>
<evidence type="ECO:0000259" key="5">
    <source>
        <dbReference type="Pfam" id="PF13193"/>
    </source>
</evidence>
<dbReference type="FunFam" id="3.30.300.30:FF:000008">
    <property type="entry name" value="2,3-dihydroxybenzoate-AMP ligase"/>
    <property type="match status" value="1"/>
</dbReference>
<dbReference type="InterPro" id="IPR020845">
    <property type="entry name" value="AMP-binding_CS"/>
</dbReference>
<dbReference type="Gene3D" id="3.40.50.12780">
    <property type="entry name" value="N-terminal domain of ligase-like"/>
    <property type="match status" value="1"/>
</dbReference>
<dbReference type="Pfam" id="PF13193">
    <property type="entry name" value="AMP-binding_C"/>
    <property type="match status" value="1"/>
</dbReference>
<organism evidence="6 7">
    <name type="scientific">Aeromicrobium fastidiosum</name>
    <dbReference type="NCBI Taxonomy" id="52699"/>
    <lineage>
        <taxon>Bacteria</taxon>
        <taxon>Bacillati</taxon>
        <taxon>Actinomycetota</taxon>
        <taxon>Actinomycetes</taxon>
        <taxon>Propionibacteriales</taxon>
        <taxon>Nocardioidaceae</taxon>
        <taxon>Aeromicrobium</taxon>
    </lineage>
</organism>
<evidence type="ECO:0000313" key="7">
    <source>
        <dbReference type="Proteomes" id="UP001515100"/>
    </source>
</evidence>
<feature type="domain" description="AMP-dependent synthetase/ligase" evidence="4">
    <location>
        <begin position="50"/>
        <end position="411"/>
    </location>
</feature>
<evidence type="ECO:0000256" key="3">
    <source>
        <dbReference type="SAM" id="MobiDB-lite"/>
    </source>
</evidence>
<keyword evidence="2 6" id="KW-0436">Ligase</keyword>
<sequence>MSAVVEPPSRQVGQVGQVVVPVPPEYRDPEYALHADGSRVERLEDVPRLRAAATPDLPAIIQPSGATSFAELDRHASRVGQALLRDGVQAGDRVAYIGENAPSFLAVLYGASKMGAVPTALNFRLAVPEIEYILGNGEPAVVVLGRGEERLAEAAAAVPSVRTVVTVEAGPHSVAYDVWLEGVSDDDPGYSRGSDETALMFYTSGTTGHPKGIELTGPNLGKAIAAMHYVLELDTTSIALAPVPFFHVSGLGLALVSNVNGSALLLRNPTSPADLCQILQDEQVTHAVAVPTVIQFLIAIPEAQTADWSALKYMVYGSSPMPEPVLREATALLGCKFLQSYGLTESTGGVTMLTPEDHRPTPGTAQRLRSVGRPMPNIPIRIVDPVTLEDKAVGERGEVWIGGAHVMKRYWRNEEATAAAITSDGWLRSGDGGSIDADGYLYLHDRIKDMIVSGGENIFPAEVESLLTEHPAVAQAAVVGIPSERWGESPLAVVVKAPGTEVTETELIAWARERLAHYKCPTAVAFVEALPLNASGKLLKRSLREQFS</sequence>
<evidence type="ECO:0000259" key="4">
    <source>
        <dbReference type="Pfam" id="PF00501"/>
    </source>
</evidence>
<protein>
    <submittedName>
        <fullName evidence="6">Long-chain-fatty-acid--CoA ligase</fullName>
    </submittedName>
</protein>
<evidence type="ECO:0000256" key="1">
    <source>
        <dbReference type="ARBA" id="ARBA00006432"/>
    </source>
</evidence>
<dbReference type="RefSeq" id="WP_129180253.1">
    <property type="nucleotide sequence ID" value="NZ_JAGIOG010000001.1"/>
</dbReference>
<reference evidence="6" key="1">
    <citation type="submission" date="2019-09" db="EMBL/GenBank/DDBJ databases">
        <authorList>
            <person name="Li J."/>
        </authorList>
    </citation>
    <scope>NUCLEOTIDE SEQUENCE [LARGE SCALE GENOMIC DNA]</scope>
    <source>
        <strain evidence="6">NRBC 14897</strain>
    </source>
</reference>
<dbReference type="PANTHER" id="PTHR43767">
    <property type="entry name" value="LONG-CHAIN-FATTY-ACID--COA LIGASE"/>
    <property type="match status" value="1"/>
</dbReference>
<feature type="region of interest" description="Disordered" evidence="3">
    <location>
        <begin position="349"/>
        <end position="370"/>
    </location>
</feature>
<dbReference type="InterPro" id="IPR042099">
    <property type="entry name" value="ANL_N_sf"/>
</dbReference>
<feature type="domain" description="AMP-binding enzyme C-terminal" evidence="5">
    <location>
        <begin position="462"/>
        <end position="537"/>
    </location>
</feature>
<comment type="similarity">
    <text evidence="1">Belongs to the ATP-dependent AMP-binding enzyme family.</text>
</comment>